<dbReference type="SUPFAM" id="SSF55486">
    <property type="entry name" value="Metalloproteases ('zincins'), catalytic domain"/>
    <property type="match status" value="1"/>
</dbReference>
<reference evidence="5" key="1">
    <citation type="submission" date="2023-07" db="EMBL/GenBank/DDBJ databases">
        <title>Sequencing the genomes of 1000 actinobacteria strains.</title>
        <authorList>
            <person name="Klenk H.-P."/>
        </authorList>
    </citation>
    <scope>NUCLEOTIDE SEQUENCE</scope>
    <source>
        <strain evidence="5">DSM 44707</strain>
    </source>
</reference>
<dbReference type="Pfam" id="PF20774">
    <property type="entry name" value="InhA-like_VEG"/>
    <property type="match status" value="1"/>
</dbReference>
<feature type="compositionally biased region" description="Low complexity" evidence="1">
    <location>
        <begin position="118"/>
        <end position="128"/>
    </location>
</feature>
<dbReference type="EMBL" id="JAVDYB010000001">
    <property type="protein sequence ID" value="MDR7276117.1"/>
    <property type="molecule type" value="Genomic_DNA"/>
</dbReference>
<feature type="region of interest" description="Disordered" evidence="1">
    <location>
        <begin position="30"/>
        <end position="55"/>
    </location>
</feature>
<protein>
    <submittedName>
        <fullName evidence="5">Immune inhibitor A</fullName>
        <ecNumber evidence="5">3.4.24.-</ecNumber>
    </submittedName>
</protein>
<dbReference type="EC" id="3.4.24.-" evidence="5"/>
<keyword evidence="6" id="KW-1185">Reference proteome</keyword>
<keyword evidence="5" id="KW-0378">Hydrolase</keyword>
<evidence type="ECO:0000256" key="2">
    <source>
        <dbReference type="SAM" id="SignalP"/>
    </source>
</evidence>
<dbReference type="GO" id="GO:0008233">
    <property type="term" value="F:peptidase activity"/>
    <property type="evidence" value="ECO:0007669"/>
    <property type="project" value="InterPro"/>
</dbReference>
<evidence type="ECO:0000259" key="4">
    <source>
        <dbReference type="Pfam" id="PF20774"/>
    </source>
</evidence>
<feature type="compositionally biased region" description="Low complexity" evidence="1">
    <location>
        <begin position="30"/>
        <end position="39"/>
    </location>
</feature>
<evidence type="ECO:0000256" key="1">
    <source>
        <dbReference type="SAM" id="MobiDB-lite"/>
    </source>
</evidence>
<dbReference type="InterPro" id="IPR012300">
    <property type="entry name" value="Pept_M6_InhA"/>
</dbReference>
<feature type="region of interest" description="Disordered" evidence="1">
    <location>
        <begin position="118"/>
        <end position="141"/>
    </location>
</feature>
<name>A0AAE4C9S0_9ACTN</name>
<feature type="signal peptide" evidence="2">
    <location>
        <begin position="1"/>
        <end position="30"/>
    </location>
</feature>
<evidence type="ECO:0000313" key="5">
    <source>
        <dbReference type="EMBL" id="MDR7276117.1"/>
    </source>
</evidence>
<feature type="chain" id="PRO_5041924438" evidence="2">
    <location>
        <begin position="31"/>
        <end position="762"/>
    </location>
</feature>
<feature type="domain" description="Immune inhibitor A-like metallopeptidase VEG" evidence="4">
    <location>
        <begin position="588"/>
        <end position="744"/>
    </location>
</feature>
<dbReference type="RefSeq" id="WP_310367997.1">
    <property type="nucleotide sequence ID" value="NZ_JAVDYB010000001.1"/>
</dbReference>
<feature type="domain" description="Peptidase M6-like" evidence="3">
    <location>
        <begin position="100"/>
        <end position="393"/>
    </location>
</feature>
<dbReference type="PANTHER" id="PTHR41775:SF1">
    <property type="entry name" value="PEPTIDASE M6-LIKE DOMAIN-CONTAINING PROTEIN"/>
    <property type="match status" value="1"/>
</dbReference>
<dbReference type="Proteomes" id="UP001183643">
    <property type="component" value="Unassembled WGS sequence"/>
</dbReference>
<dbReference type="Gene3D" id="2.60.120.260">
    <property type="entry name" value="Galactose-binding domain-like"/>
    <property type="match status" value="1"/>
</dbReference>
<gene>
    <name evidence="5" type="ORF">J2S41_002895</name>
</gene>
<dbReference type="Pfam" id="PF05547">
    <property type="entry name" value="Peptidase_M6"/>
    <property type="match status" value="1"/>
</dbReference>
<keyword evidence="2" id="KW-0732">Signal</keyword>
<accession>A0AAE4C9S0</accession>
<evidence type="ECO:0000259" key="3">
    <source>
        <dbReference type="Pfam" id="PF05547"/>
    </source>
</evidence>
<sequence>MHGHLRAVLAGATAAATISLFLTAPTAATAATPASPPAADGEPRTPVKSDDLDHPLGESYQAAREEALTKLLAGEARTEQRNGSEVVRLGGDRWVEVRQKPKTDPVLTFLVEFGTQTLPQTGGTPGPLHNQLPEPNRANDNTTLWEPDFSRAYYQELLFSTKKESMTTFYTAQSGGRYTVTGEVSDWVTVPYNEARYGSNTWEGGAGYQDFVKDAATAWYQAQVAAGQTPAQITASLAKYDVWDRYDFDTDGDFNEPDGYIDHFQAIHAGEGEEAGGGAQGADAIWSHRGYTYQGDYGQTGPENNRLGGVPIGDSGLWIGDYTTEPENGGLGVFAHEYGHDLGLPDLYDTQGGDNGTGFWTLMSAGSWLSRDPENIGSMPGYMGAWEKLFLGWLDYTTVKPGQKKTVVLGQAADAKGPLPQAVVVPLPEQTVVTEYNTPHSGEYEWWGGDANDLNSMLTRTLDLTSATTASLTTKAWYEIEAGYDYLYAEVSTDGGSRWTRVGSPLTGSSEGEWVDLTYDLTRFAGQTVQFRFRYQTDGGVHFAGAFLDDLTLVVDGAPVWTDDVESADSAWTARGFTRFTGTLTRVAPRYYIAEWRTYTGYDKVLKTGPYNYGWSNTRPDWVEKFQYQDGLLVWYVNDAYTDNDTINHPGGGAVLPVDARPEPIVFPDGARLGNRRQPFDATFGVQRTDAVTFHRNGVPVTVPSRPPVTTFDDSDPNRYYSAANPQGSVQVAGLGVKIQVLTEWSLIAPFTVVTVTSPKQR</sequence>
<dbReference type="NCBIfam" id="TIGR03296">
    <property type="entry name" value="M6dom_TIGR03296"/>
    <property type="match status" value="1"/>
</dbReference>
<dbReference type="InterPro" id="IPR048665">
    <property type="entry name" value="InhA-like_VEG"/>
</dbReference>
<dbReference type="InterPro" id="IPR008757">
    <property type="entry name" value="Peptidase_M6-like_domain"/>
</dbReference>
<dbReference type="AlphaFoldDB" id="A0AAE4C9S0"/>
<proteinExistence type="predicted"/>
<organism evidence="5 6">
    <name type="scientific">Catenuloplanes atrovinosus</name>
    <dbReference type="NCBI Taxonomy" id="137266"/>
    <lineage>
        <taxon>Bacteria</taxon>
        <taxon>Bacillati</taxon>
        <taxon>Actinomycetota</taxon>
        <taxon>Actinomycetes</taxon>
        <taxon>Micromonosporales</taxon>
        <taxon>Micromonosporaceae</taxon>
        <taxon>Catenuloplanes</taxon>
    </lineage>
</organism>
<dbReference type="PANTHER" id="PTHR41775">
    <property type="entry name" value="SECRETED PROTEIN-RELATED"/>
    <property type="match status" value="1"/>
</dbReference>
<feature type="compositionally biased region" description="Basic and acidic residues" evidence="1">
    <location>
        <begin position="41"/>
        <end position="55"/>
    </location>
</feature>
<comment type="caution">
    <text evidence="5">The sequence shown here is derived from an EMBL/GenBank/DDBJ whole genome shotgun (WGS) entry which is preliminary data.</text>
</comment>
<dbReference type="Pfam" id="PF20773">
    <property type="entry name" value="InhA-like_MAM"/>
    <property type="match status" value="1"/>
</dbReference>
<dbReference type="PIRSF" id="PIRSF007519">
    <property type="entry name" value="Protease_InhA"/>
    <property type="match status" value="1"/>
</dbReference>
<evidence type="ECO:0000313" key="6">
    <source>
        <dbReference type="Proteomes" id="UP001183643"/>
    </source>
</evidence>
<dbReference type="GO" id="GO:0006508">
    <property type="term" value="P:proteolysis"/>
    <property type="evidence" value="ECO:0007669"/>
    <property type="project" value="InterPro"/>
</dbReference>
<dbReference type="NCBIfam" id="NF038128">
    <property type="entry name" value="choice_anch_J"/>
    <property type="match status" value="1"/>
</dbReference>